<dbReference type="RefSeq" id="XP_026681441.1">
    <property type="nucleotide sequence ID" value="XM_026825640.1"/>
</dbReference>
<dbReference type="Pfam" id="PF03009">
    <property type="entry name" value="GDPD"/>
    <property type="match status" value="1"/>
</dbReference>
<dbReference type="InterPro" id="IPR057506">
    <property type="entry name" value="C2_GPCPD1"/>
</dbReference>
<dbReference type="InterPro" id="IPR002044">
    <property type="entry name" value="CBM20"/>
</dbReference>
<feature type="compositionally biased region" description="Polar residues" evidence="2">
    <location>
        <begin position="498"/>
        <end position="510"/>
    </location>
</feature>
<gene>
    <name evidence="6" type="primary">LOC103511955</name>
</gene>
<feature type="domain" description="CBM20" evidence="3">
    <location>
        <begin position="97"/>
        <end position="216"/>
    </location>
</feature>
<dbReference type="InterPro" id="IPR051578">
    <property type="entry name" value="GDPD"/>
</dbReference>
<name>A0A3Q0IYX4_DIACI</name>
<dbReference type="Pfam" id="PF25329">
    <property type="entry name" value="C2_GDE1"/>
    <property type="match status" value="1"/>
</dbReference>
<feature type="compositionally biased region" description="Polar residues" evidence="2">
    <location>
        <begin position="529"/>
        <end position="544"/>
    </location>
</feature>
<dbReference type="PANTHER" id="PTHR22958">
    <property type="entry name" value="GLYCEROPHOSPHORYL DIESTER PHOSPHODIESTERASE"/>
    <property type="match status" value="1"/>
</dbReference>
<evidence type="ECO:0000259" key="4">
    <source>
        <dbReference type="PROSITE" id="PS51704"/>
    </source>
</evidence>
<dbReference type="Proteomes" id="UP000079169">
    <property type="component" value="Unplaced"/>
</dbReference>
<protein>
    <submittedName>
        <fullName evidence="6">Glycerophosphocholine phosphodiesterase GPCPD1 isoform X1</fullName>
    </submittedName>
</protein>
<dbReference type="Gene3D" id="2.60.40.10">
    <property type="entry name" value="Immunoglobulins"/>
    <property type="match status" value="1"/>
</dbReference>
<dbReference type="Gene3D" id="3.20.20.190">
    <property type="entry name" value="Phosphatidylinositol (PI) phosphodiesterase"/>
    <property type="match status" value="1"/>
</dbReference>
<dbReference type="PaxDb" id="121845-A0A3Q0IYX4"/>
<feature type="region of interest" description="Disordered" evidence="2">
    <location>
        <begin position="498"/>
        <end position="576"/>
    </location>
</feature>
<dbReference type="GO" id="GO:2001070">
    <property type="term" value="F:starch binding"/>
    <property type="evidence" value="ECO:0007669"/>
    <property type="project" value="InterPro"/>
</dbReference>
<dbReference type="PROSITE" id="PS51166">
    <property type="entry name" value="CBM20"/>
    <property type="match status" value="1"/>
</dbReference>
<accession>A0A3Q0IYX4</accession>
<evidence type="ECO:0000256" key="1">
    <source>
        <dbReference type="ARBA" id="ARBA00022801"/>
    </source>
</evidence>
<dbReference type="SMART" id="SM01065">
    <property type="entry name" value="CBM_2"/>
    <property type="match status" value="1"/>
</dbReference>
<sequence length="702" mass="77400">MVRENTRAIFVRYPKQTMLGALAFHRRGIALSRALVTLGLSVTLMSRSGGAAVMSSKVTQNGNSLEGLKYQDFLQMINWWDNDSSTCMDNTPTKPSLPTNNNSTKAWKFRVEAKTLPGEVVCVTGSSNELGQWSNDHALILTHEGENVWSNSANISSDLDVRYRYFVCIPLEKEFDGQQKLVVRRWETGMNPRIIAAQAPSNMGCKDGCDKEVFGQYNNSTSVEKGWLTSETAVQIKLVNNPIKLWKTKLRNHKISIKVTAMSLSRVTGESDLSSIDDGFSLETTELMNNFTSWPLTEISVMNENEREFRTQNQFGRVYVDDEFVIFQTLTHKFETTAYLVDFYADDRGSDPSSGSSTDPPSHLGFSHILPAVLTRGTGSFIVPITNTQQRRPIGELSGEYLVVTPLSYRSDMKITFSSQWRDNWQGLDVGHRGAGVSFGCDIECADVRENTIASLRSAGQAGADLVEFDVQLSKDLVPVIYHDFYVALSTQRKLTTNSSEGKLVTSGTAVNGGEGKLATDSSEGKLATSGTVNGEKSATSGTLVNGGEGKLATQVNGSDEKIATAGGSSEKMATADSCGDVTTLNDVIKVPVKELTFDEMQMLTLYHVKEGQAKLKRRFSRDSEAEHQAFPTLRQVLEVIDPSVGFNIEIKWTMQVSDGTYELDHPIEINTYVDTILDVVLRCAGPRNIVFSCFHPDIVTM</sequence>
<reference evidence="6" key="1">
    <citation type="submission" date="2025-08" db="UniProtKB">
        <authorList>
            <consortium name="RefSeq"/>
        </authorList>
    </citation>
    <scope>IDENTIFICATION</scope>
</reference>
<dbReference type="PROSITE" id="PS51704">
    <property type="entry name" value="GP_PDE"/>
    <property type="match status" value="1"/>
</dbReference>
<dbReference type="InterPro" id="IPR013784">
    <property type="entry name" value="Carb-bd-like_fold"/>
</dbReference>
<dbReference type="GO" id="GO:0046475">
    <property type="term" value="P:glycerophospholipid catabolic process"/>
    <property type="evidence" value="ECO:0007669"/>
    <property type="project" value="TreeGrafter"/>
</dbReference>
<feature type="domain" description="GP-PDE" evidence="4">
    <location>
        <begin position="427"/>
        <end position="702"/>
    </location>
</feature>
<evidence type="ECO:0000256" key="2">
    <source>
        <dbReference type="SAM" id="MobiDB-lite"/>
    </source>
</evidence>
<dbReference type="InterPro" id="IPR013783">
    <property type="entry name" value="Ig-like_fold"/>
</dbReference>
<evidence type="ECO:0000259" key="3">
    <source>
        <dbReference type="PROSITE" id="PS51166"/>
    </source>
</evidence>
<dbReference type="AlphaFoldDB" id="A0A3Q0IYX4"/>
<evidence type="ECO:0000313" key="5">
    <source>
        <dbReference type="Proteomes" id="UP000079169"/>
    </source>
</evidence>
<keyword evidence="5" id="KW-1185">Reference proteome</keyword>
<dbReference type="GeneID" id="103511955"/>
<organism evidence="5 6">
    <name type="scientific">Diaphorina citri</name>
    <name type="common">Asian citrus psyllid</name>
    <dbReference type="NCBI Taxonomy" id="121845"/>
    <lineage>
        <taxon>Eukaryota</taxon>
        <taxon>Metazoa</taxon>
        <taxon>Ecdysozoa</taxon>
        <taxon>Arthropoda</taxon>
        <taxon>Hexapoda</taxon>
        <taxon>Insecta</taxon>
        <taxon>Pterygota</taxon>
        <taxon>Neoptera</taxon>
        <taxon>Paraneoptera</taxon>
        <taxon>Hemiptera</taxon>
        <taxon>Sternorrhyncha</taxon>
        <taxon>Psylloidea</taxon>
        <taxon>Psyllidae</taxon>
        <taxon>Diaphorininae</taxon>
        <taxon>Diaphorina</taxon>
    </lineage>
</organism>
<dbReference type="SUPFAM" id="SSF49452">
    <property type="entry name" value="Starch-binding domain-like"/>
    <property type="match status" value="1"/>
</dbReference>
<dbReference type="GO" id="GO:0047389">
    <property type="term" value="F:glycerophosphocholine phosphodiesterase activity"/>
    <property type="evidence" value="ECO:0007669"/>
    <property type="project" value="TreeGrafter"/>
</dbReference>
<keyword evidence="1" id="KW-0378">Hydrolase</keyword>
<dbReference type="SUPFAM" id="SSF51695">
    <property type="entry name" value="PLC-like phosphodiesterases"/>
    <property type="match status" value="1"/>
</dbReference>
<dbReference type="STRING" id="121845.A0A3Q0IYX4"/>
<dbReference type="InterPro" id="IPR017946">
    <property type="entry name" value="PLC-like_Pdiesterase_TIM-brl"/>
</dbReference>
<dbReference type="Pfam" id="PF00686">
    <property type="entry name" value="CBM_20"/>
    <property type="match status" value="1"/>
</dbReference>
<dbReference type="InterPro" id="IPR030395">
    <property type="entry name" value="GP_PDE_dom"/>
</dbReference>
<dbReference type="PANTHER" id="PTHR22958:SF1">
    <property type="entry name" value="GLYCEROPHOSPHOCHOLINE PHOSPHODIESTERASE GPCPD1"/>
    <property type="match status" value="1"/>
</dbReference>
<evidence type="ECO:0000313" key="6">
    <source>
        <dbReference type="RefSeq" id="XP_026681441.1"/>
    </source>
</evidence>
<proteinExistence type="predicted"/>